<evidence type="ECO:0000313" key="3">
    <source>
        <dbReference type="Proteomes" id="UP000183417"/>
    </source>
</evidence>
<dbReference type="PANTHER" id="PTHR33121:SF70">
    <property type="entry name" value="SIGNALING PROTEIN YKOW"/>
    <property type="match status" value="1"/>
</dbReference>
<dbReference type="Pfam" id="PF00563">
    <property type="entry name" value="EAL"/>
    <property type="match status" value="1"/>
</dbReference>
<dbReference type="PROSITE" id="PS50883">
    <property type="entry name" value="EAL"/>
    <property type="match status" value="1"/>
</dbReference>
<organism evidence="2 3">
    <name type="scientific">Delftia lacustris</name>
    <dbReference type="NCBI Taxonomy" id="558537"/>
    <lineage>
        <taxon>Bacteria</taxon>
        <taxon>Pseudomonadati</taxon>
        <taxon>Pseudomonadota</taxon>
        <taxon>Betaproteobacteria</taxon>
        <taxon>Burkholderiales</taxon>
        <taxon>Comamonadaceae</taxon>
        <taxon>Delftia</taxon>
    </lineage>
</organism>
<dbReference type="SUPFAM" id="SSF141868">
    <property type="entry name" value="EAL domain-like"/>
    <property type="match status" value="1"/>
</dbReference>
<dbReference type="Gene3D" id="3.20.20.450">
    <property type="entry name" value="EAL domain"/>
    <property type="match status" value="1"/>
</dbReference>
<dbReference type="Proteomes" id="UP000183417">
    <property type="component" value="Unassembled WGS sequence"/>
</dbReference>
<gene>
    <name evidence="2" type="ORF">SAMN05421547_10430</name>
</gene>
<proteinExistence type="predicted"/>
<dbReference type="InterPro" id="IPR035919">
    <property type="entry name" value="EAL_sf"/>
</dbReference>
<dbReference type="AlphaFoldDB" id="A0A1H3IZI1"/>
<accession>A0A1H3IZI1</accession>
<dbReference type="CDD" id="cd01948">
    <property type="entry name" value="EAL"/>
    <property type="match status" value="1"/>
</dbReference>
<dbReference type="PANTHER" id="PTHR33121">
    <property type="entry name" value="CYCLIC DI-GMP PHOSPHODIESTERASE PDEF"/>
    <property type="match status" value="1"/>
</dbReference>
<evidence type="ECO:0000313" key="2">
    <source>
        <dbReference type="EMBL" id="SDY33062.1"/>
    </source>
</evidence>
<dbReference type="EMBL" id="FNPE01000004">
    <property type="protein sequence ID" value="SDY33062.1"/>
    <property type="molecule type" value="Genomic_DNA"/>
</dbReference>
<dbReference type="SMART" id="SM00052">
    <property type="entry name" value="EAL"/>
    <property type="match status" value="1"/>
</dbReference>
<protein>
    <submittedName>
        <fullName evidence="2">EAL domain, c-di-GMP-specific phosphodiesterase class I (Or its enzymatically inactive variant)</fullName>
    </submittedName>
</protein>
<feature type="domain" description="EAL" evidence="1">
    <location>
        <begin position="148"/>
        <end position="400"/>
    </location>
</feature>
<name>A0A1H3IZI1_9BURK</name>
<dbReference type="InterPro" id="IPR050706">
    <property type="entry name" value="Cyclic-di-GMP_PDE-like"/>
</dbReference>
<dbReference type="GO" id="GO:0071111">
    <property type="term" value="F:cyclic-guanylate-specific phosphodiesterase activity"/>
    <property type="evidence" value="ECO:0007669"/>
    <property type="project" value="InterPro"/>
</dbReference>
<reference evidence="2 3" key="1">
    <citation type="submission" date="2016-10" db="EMBL/GenBank/DDBJ databases">
        <authorList>
            <person name="de Groot N.N."/>
        </authorList>
    </citation>
    <scope>NUCLEOTIDE SEQUENCE [LARGE SCALE GENOMIC DNA]</scope>
    <source>
        <strain evidence="2 3">LMG 24775</strain>
    </source>
</reference>
<dbReference type="InterPro" id="IPR001633">
    <property type="entry name" value="EAL_dom"/>
</dbReference>
<sequence length="401" mass="43876">MPENSPGHGKRMLVATNDPMAPYWIQQCCKQQGIFHGIQWISNTDELLAELKKFNADAAFVDMDFIGEKLMRFLNDLALSEVDVPIILVSSCEPRIFHAVADYARSLALNIVCAISRSRMAREVPVNGDFLLRILGRTKTEGQPRTILPIPRARLTNALHSGEIVAHFQPLHHAGSGRIIGAEALARWPISATELLPPAAFMKAIGDHGLMHELTLQMLLQSISFIKSAAPSGQFICSINVSASLAASWEWMDSALRVIRDAGVSPENIGFEVTEDGADDLDKSLGGVIANLRMSGFQCAMDDFGVGGSTLGRLLSVPFNQIKIDKALLHAARNQAHAKRVLSKAVSLAKDVRAQVVVEGVEDVDDLGMIRRMDADVAQGFLYSRALSCKDFIDYMRRSLA</sequence>
<evidence type="ECO:0000259" key="1">
    <source>
        <dbReference type="PROSITE" id="PS50883"/>
    </source>
</evidence>